<comment type="catalytic activity">
    <reaction evidence="14">
        <text>L-seryl-[protein] + ATP = O-phospho-L-seryl-[protein] + ADP + H(+)</text>
        <dbReference type="Rhea" id="RHEA:17989"/>
        <dbReference type="Rhea" id="RHEA-COMP:9863"/>
        <dbReference type="Rhea" id="RHEA-COMP:11604"/>
        <dbReference type="ChEBI" id="CHEBI:15378"/>
        <dbReference type="ChEBI" id="CHEBI:29999"/>
        <dbReference type="ChEBI" id="CHEBI:30616"/>
        <dbReference type="ChEBI" id="CHEBI:83421"/>
        <dbReference type="ChEBI" id="CHEBI:456216"/>
        <dbReference type="EC" id="2.7.11.13"/>
    </reaction>
</comment>
<accession>A0AAD5XYV8</accession>
<keyword evidence="7 16" id="KW-0547">Nucleotide-binding</keyword>
<dbReference type="Pfam" id="PF02779">
    <property type="entry name" value="Transket_pyr"/>
    <property type="match status" value="1"/>
</dbReference>
<dbReference type="PANTHER" id="PTHR42980">
    <property type="entry name" value="2-OXOISOVALERATE DEHYDROGENASE SUBUNIT BETA-RELATED"/>
    <property type="match status" value="1"/>
</dbReference>
<dbReference type="InterPro" id="IPR036274">
    <property type="entry name" value="HR1_rpt_sf"/>
</dbReference>
<dbReference type="PANTHER" id="PTHR42980:SF1">
    <property type="entry name" value="2-OXOISOVALERATE DEHYDROGENASE SUBUNIT BETA, MITOCHONDRIAL"/>
    <property type="match status" value="1"/>
</dbReference>
<dbReference type="Gene3D" id="3.30.60.20">
    <property type="match status" value="2"/>
</dbReference>
<feature type="compositionally biased region" description="Low complexity" evidence="18">
    <location>
        <begin position="1066"/>
        <end position="1095"/>
    </location>
</feature>
<dbReference type="PROSITE" id="PS50011">
    <property type="entry name" value="PROTEIN_KINASE_DOM"/>
    <property type="match status" value="1"/>
</dbReference>
<keyword evidence="17" id="KW-0175">Coiled coil</keyword>
<sequence>MKRAAKQVHQRFNKVRQYAQKSANPPPAEGFLPGVAHSKFILSTPEQVRKNSELKKYGNFNTKKLNYFQSLNEAMATALETDETAIIFGEDVGFGGVFRCTMGLAEKYGKDRVFNTPLTEQGLVGFGIGVAAVGSTAIAEIQFADYVFPAFDQIVNEAAKYRYRSGNQFNCGGLTIRMPGMAVGHGGHYHSQSPEAYFAHTPGLKVVIPRSPIQAKGLLLASVRDPNPVIFIEPKILYRAAVEQVPDIDYELPLGKAEILKSGENVTVVGWGSQLYAIENAAQIVEKDHPGVSVEIIDLRSILPWDIETVEKSVNKTGRLVICHEAPLTGGFAGEIAATIQERCFLRLESPIQRVTGWDTPFPLVFEKFYVPNMEDQSSSASFNKTYNALKVKLDMERRWAMEAEALVRNQTNQELKEIYQIKINESRQRIKEMEEELLNIELETRNSSASVESFAPSPKNGFSTPAEVVDSDNDTTELNDETSAPNISTRSFSEPYLPSLAKNNSTAQRSSVVGSVLTSLGMKKNGGTGAKTLVSSPSTPNLATQNPGNRAPLAQFGNYIHFYYYGLLSIFEIDYLLNDVPLSTEKIKYKLGGIRHKLDVEQKVHSGTERMQQAMRASTSSIDHKRMAEIEAKMKECAAKVVILQKADVKYKNLLPEGTQFADDDYMGSNYNLASVSSLQDLKKNDDVGDVDGIPKIRQIRQPLSGKLYVKVGSSSNLLGKKAVRNETSVLIKVDGNVKGTTRFLKGVHKWNEEFNIVVEKSSEIEISVLEKGGTILGTVWFKLWELEEALKARKKSIHSLQNIVIEDDGSKESVKEKSLEGIFDLEPAGTLELALNFVYQTNIKRKEGVARRKNVQKVFPKRGHKFVPMQFYQVMKCAVCGDFLMTGQGFQCSMCNYTCHKSCNDKVVIKCITKVEEKDDEEDNSAQMRHRIPHRFEPSNNLLSSWCCHCGSMLPLRKKQSLKCSECSIMAHKRCAHLVPNFCGLNPMLINQMLKAIETVESKRLEPKKPGNFYSRDSPNKDSYDNRMSIVGDIPSPSSSYSSSHSRLNSTDIANNGRRSTAASSSSLPQSSHSSHSSQNNQQIAVNSNSSMKKSSSGTKLVAMNVPKNIGLNDFNFLAVLGKGNFGKVMLAEEKWSKKMYAIKVLKKEYIIENDEVDSTRSEKRVFLAATRERHPFLVNLHSCFQTESRIYFVMEYVSGGDLMWHIQRQYFTEYQAKFYACEVLLALSYFHKQNILYRDLKLDNILLTVDGHIKIADFGLCKENMKLDSKTSTFCGTPEFMAPEILEEKPYGRAVDWWAFGVLIYEMVLGQSPFKGEDEDEIFAAILNDEILYPVNMTKDTVTLLQKLLMKNPNLRLGSGPGDGEEIKAHPYFRGVVWEDVINLKIPAPYLPKVTSPTDVSNFDSEFTKEPPVLTPCHTILSAVDQDEFKGFTHVSEWANKERVNLLTKRI</sequence>
<dbReference type="GO" id="GO:0004697">
    <property type="term" value="F:diacylglycerol-dependent serine/threonine kinase activity"/>
    <property type="evidence" value="ECO:0007669"/>
    <property type="project" value="UniProtKB-EC"/>
</dbReference>
<comment type="catalytic activity">
    <reaction evidence="15">
        <text>N(6)-[(R)-lipoyl]-L-lysyl-[protein] + 3-methyl-2-oxobutanoate + H(+) = N(6)-[(R)-S(8)-2-methylpropanoyldihydrolipoyl]-L-lysyl-[protein] + CO2</text>
        <dbReference type="Rhea" id="RHEA:13457"/>
        <dbReference type="Rhea" id="RHEA-COMP:10474"/>
        <dbReference type="Rhea" id="RHEA-COMP:10497"/>
        <dbReference type="ChEBI" id="CHEBI:11851"/>
        <dbReference type="ChEBI" id="CHEBI:15378"/>
        <dbReference type="ChEBI" id="CHEBI:16526"/>
        <dbReference type="ChEBI" id="CHEBI:83099"/>
        <dbReference type="ChEBI" id="CHEBI:83142"/>
        <dbReference type="EC" id="1.2.4.4"/>
    </reaction>
    <physiologicalReaction direction="left-to-right" evidence="15">
        <dbReference type="Rhea" id="RHEA:13458"/>
    </physiologicalReaction>
</comment>
<dbReference type="SUPFAM" id="SSF49562">
    <property type="entry name" value="C2 domain (Calcium/lipid-binding domain, CaLB)"/>
    <property type="match status" value="1"/>
</dbReference>
<dbReference type="InterPro" id="IPR029061">
    <property type="entry name" value="THDP-binding"/>
</dbReference>
<dbReference type="SMART" id="SM00239">
    <property type="entry name" value="C2"/>
    <property type="match status" value="1"/>
</dbReference>
<dbReference type="FunFam" id="3.40.50.920:FF:000001">
    <property type="entry name" value="Pyruvate dehydrogenase E1 beta subunit"/>
    <property type="match status" value="1"/>
</dbReference>
<dbReference type="SMART" id="SM00109">
    <property type="entry name" value="C1"/>
    <property type="match status" value="2"/>
</dbReference>
<evidence type="ECO:0000256" key="13">
    <source>
        <dbReference type="ARBA" id="ARBA00047272"/>
    </source>
</evidence>
<dbReference type="PROSITE" id="PS00107">
    <property type="entry name" value="PROTEIN_KINASE_ATP"/>
    <property type="match status" value="1"/>
</dbReference>
<dbReference type="InterPro" id="IPR002219">
    <property type="entry name" value="PKC_DAG/PE"/>
</dbReference>
<organism evidence="22 23">
    <name type="scientific">Clydaea vesicula</name>
    <dbReference type="NCBI Taxonomy" id="447962"/>
    <lineage>
        <taxon>Eukaryota</taxon>
        <taxon>Fungi</taxon>
        <taxon>Fungi incertae sedis</taxon>
        <taxon>Chytridiomycota</taxon>
        <taxon>Chytridiomycota incertae sedis</taxon>
        <taxon>Chytridiomycetes</taxon>
        <taxon>Lobulomycetales</taxon>
        <taxon>Lobulomycetaceae</taxon>
        <taxon>Clydaea</taxon>
    </lineage>
</organism>
<keyword evidence="11 16" id="KW-0067">ATP-binding</keyword>
<dbReference type="Pfam" id="PF00130">
    <property type="entry name" value="C1_1"/>
    <property type="match status" value="2"/>
</dbReference>
<evidence type="ECO:0000256" key="16">
    <source>
        <dbReference type="PROSITE-ProRule" id="PRU10141"/>
    </source>
</evidence>
<evidence type="ECO:0000313" key="23">
    <source>
        <dbReference type="Proteomes" id="UP001211065"/>
    </source>
</evidence>
<dbReference type="GO" id="GO:0009083">
    <property type="term" value="P:branched-chain amino acid catabolic process"/>
    <property type="evidence" value="ECO:0007669"/>
    <property type="project" value="TreeGrafter"/>
</dbReference>
<dbReference type="EMBL" id="JADGJW010000614">
    <property type="protein sequence ID" value="KAJ3214527.1"/>
    <property type="molecule type" value="Genomic_DNA"/>
</dbReference>
<dbReference type="InterPro" id="IPR005475">
    <property type="entry name" value="Transketolase-like_Pyr-bd"/>
</dbReference>
<dbReference type="GO" id="GO:0006091">
    <property type="term" value="P:generation of precursor metabolites and energy"/>
    <property type="evidence" value="ECO:0007669"/>
    <property type="project" value="UniProtKB-ARBA"/>
</dbReference>
<dbReference type="PROSITE" id="PS51285">
    <property type="entry name" value="AGC_KINASE_CTER"/>
    <property type="match status" value="1"/>
</dbReference>
<keyword evidence="4" id="KW-0597">Phosphoprotein</keyword>
<comment type="cofactor">
    <cofactor evidence="1">
        <name>thiamine diphosphate</name>
        <dbReference type="ChEBI" id="CHEBI:58937"/>
    </cofactor>
</comment>
<dbReference type="Pfam" id="PF00433">
    <property type="entry name" value="Pkinase_C"/>
    <property type="match status" value="1"/>
</dbReference>
<feature type="compositionally biased region" description="Polar residues" evidence="18">
    <location>
        <begin position="482"/>
        <end position="492"/>
    </location>
</feature>
<evidence type="ECO:0000256" key="8">
    <source>
        <dbReference type="ARBA" id="ARBA00022771"/>
    </source>
</evidence>
<keyword evidence="6" id="KW-0479">Metal-binding</keyword>
<feature type="region of interest" description="Disordered" evidence="18">
    <location>
        <begin position="449"/>
        <end position="492"/>
    </location>
</feature>
<proteinExistence type="predicted"/>
<feature type="compositionally biased region" description="Low complexity" evidence="18">
    <location>
        <begin position="1038"/>
        <end position="1052"/>
    </location>
</feature>
<feature type="binding site" evidence="16">
    <location>
        <position position="1146"/>
    </location>
    <ligand>
        <name>ATP</name>
        <dbReference type="ChEBI" id="CHEBI:30616"/>
    </ligand>
</feature>
<dbReference type="InterPro" id="IPR000008">
    <property type="entry name" value="C2_dom"/>
</dbReference>
<dbReference type="Gene3D" id="3.40.50.970">
    <property type="match status" value="1"/>
</dbReference>
<protein>
    <recommendedName>
        <fullName evidence="2">3-methyl-2-oxobutanoate dehydrogenase (2-methylpropanoyl-transferring)</fullName>
        <ecNumber evidence="2">1.2.4.4</ecNumber>
    </recommendedName>
</protein>
<comment type="caution">
    <text evidence="22">The sequence shown here is derived from an EMBL/GenBank/DDBJ whole genome shotgun (WGS) entry which is preliminary data.</text>
</comment>
<dbReference type="SUPFAM" id="SSF46585">
    <property type="entry name" value="HR1 repeat"/>
    <property type="match status" value="1"/>
</dbReference>
<dbReference type="PROSITE" id="PS00108">
    <property type="entry name" value="PROTEIN_KINASE_ST"/>
    <property type="match status" value="1"/>
</dbReference>
<dbReference type="SUPFAM" id="SSF52518">
    <property type="entry name" value="Thiamin diphosphate-binding fold (THDP-binding)"/>
    <property type="match status" value="1"/>
</dbReference>
<dbReference type="GO" id="GO:0007584">
    <property type="term" value="P:response to nutrient"/>
    <property type="evidence" value="ECO:0007669"/>
    <property type="project" value="TreeGrafter"/>
</dbReference>
<dbReference type="Gene3D" id="3.30.200.20">
    <property type="entry name" value="Phosphorylase Kinase, domain 1"/>
    <property type="match status" value="1"/>
</dbReference>
<dbReference type="GO" id="GO:0008270">
    <property type="term" value="F:zinc ion binding"/>
    <property type="evidence" value="ECO:0007669"/>
    <property type="project" value="UniProtKB-KW"/>
</dbReference>
<evidence type="ECO:0000256" key="17">
    <source>
        <dbReference type="SAM" id="Coils"/>
    </source>
</evidence>
<dbReference type="InterPro" id="IPR011009">
    <property type="entry name" value="Kinase-like_dom_sf"/>
</dbReference>
<evidence type="ECO:0000256" key="11">
    <source>
        <dbReference type="ARBA" id="ARBA00022840"/>
    </source>
</evidence>
<keyword evidence="3" id="KW-0723">Serine/threonine-protein kinase</keyword>
<evidence type="ECO:0000256" key="15">
    <source>
        <dbReference type="ARBA" id="ARBA00051764"/>
    </source>
</evidence>
<feature type="compositionally biased region" description="Polar residues" evidence="18">
    <location>
        <begin position="1053"/>
        <end position="1065"/>
    </location>
</feature>
<dbReference type="CDD" id="cd05570">
    <property type="entry name" value="STKc_PKC"/>
    <property type="match status" value="1"/>
</dbReference>
<dbReference type="FunFam" id="3.30.200.20:FF:000103">
    <property type="entry name" value="Protein kinase C"/>
    <property type="match status" value="1"/>
</dbReference>
<evidence type="ECO:0000256" key="10">
    <source>
        <dbReference type="ARBA" id="ARBA00022833"/>
    </source>
</evidence>
<dbReference type="InterPro" id="IPR000719">
    <property type="entry name" value="Prot_kinase_dom"/>
</dbReference>
<dbReference type="Gene3D" id="1.10.287.160">
    <property type="entry name" value="HR1 repeat"/>
    <property type="match status" value="1"/>
</dbReference>
<feature type="region of interest" description="Disordered" evidence="18">
    <location>
        <begin position="1009"/>
        <end position="1095"/>
    </location>
</feature>
<dbReference type="FunFam" id="1.10.510.10:FF:000210">
    <property type="entry name" value="Non-specific serine/threonine protein kinase"/>
    <property type="match status" value="1"/>
</dbReference>
<dbReference type="Gene3D" id="3.40.50.920">
    <property type="match status" value="1"/>
</dbReference>
<evidence type="ECO:0000259" key="20">
    <source>
        <dbReference type="PROSITE" id="PS50081"/>
    </source>
</evidence>
<dbReference type="SUPFAM" id="SSF56112">
    <property type="entry name" value="Protein kinase-like (PK-like)"/>
    <property type="match status" value="1"/>
</dbReference>
<evidence type="ECO:0000256" key="18">
    <source>
        <dbReference type="SAM" id="MobiDB-lite"/>
    </source>
</evidence>
<evidence type="ECO:0000256" key="7">
    <source>
        <dbReference type="ARBA" id="ARBA00022741"/>
    </source>
</evidence>
<feature type="domain" description="AGC-kinase C-terminal" evidence="21">
    <location>
        <begin position="1377"/>
        <end position="1447"/>
    </location>
</feature>
<keyword evidence="10" id="KW-0862">Zinc</keyword>
<evidence type="ECO:0000256" key="9">
    <source>
        <dbReference type="ARBA" id="ARBA00022777"/>
    </source>
</evidence>
<dbReference type="GO" id="GO:0005524">
    <property type="term" value="F:ATP binding"/>
    <property type="evidence" value="ECO:0007669"/>
    <property type="project" value="UniProtKB-UniRule"/>
</dbReference>
<dbReference type="InterPro" id="IPR046349">
    <property type="entry name" value="C1-like_sf"/>
</dbReference>
<dbReference type="CDD" id="cd20822">
    <property type="entry name" value="C1_ScPKC1-like_rpt1"/>
    <property type="match status" value="1"/>
</dbReference>
<dbReference type="Pfam" id="PF02780">
    <property type="entry name" value="Transketolase_C"/>
    <property type="match status" value="1"/>
</dbReference>
<evidence type="ECO:0000256" key="14">
    <source>
        <dbReference type="ARBA" id="ARBA00047470"/>
    </source>
</evidence>
<evidence type="ECO:0000313" key="22">
    <source>
        <dbReference type="EMBL" id="KAJ3214527.1"/>
    </source>
</evidence>
<feature type="domain" description="Phorbol-ester/DAG-type" evidence="20">
    <location>
        <begin position="935"/>
        <end position="985"/>
    </location>
</feature>
<feature type="compositionally biased region" description="Acidic residues" evidence="18">
    <location>
        <begin position="470"/>
        <end position="481"/>
    </location>
</feature>
<dbReference type="SMART" id="SM00220">
    <property type="entry name" value="S_TKc"/>
    <property type="match status" value="1"/>
</dbReference>
<evidence type="ECO:0000256" key="12">
    <source>
        <dbReference type="ARBA" id="ARBA00023002"/>
    </source>
</evidence>
<keyword evidence="5" id="KW-0808">Transferase</keyword>
<dbReference type="FunFam" id="3.30.60.20:FF:000064">
    <property type="entry name" value="Protein kinase C"/>
    <property type="match status" value="1"/>
</dbReference>
<feature type="domain" description="Protein kinase" evidence="19">
    <location>
        <begin position="1117"/>
        <end position="1376"/>
    </location>
</feature>
<feature type="region of interest" description="Disordered" evidence="18">
    <location>
        <begin position="529"/>
        <end position="550"/>
    </location>
</feature>
<keyword evidence="9 22" id="KW-0418">Kinase</keyword>
<gene>
    <name evidence="22" type="primary">PKC1_3</name>
    <name evidence="22" type="ORF">HK099_006836</name>
</gene>
<dbReference type="Pfam" id="PF00069">
    <property type="entry name" value="Pkinase"/>
    <property type="match status" value="1"/>
</dbReference>
<reference evidence="22" key="1">
    <citation type="submission" date="2020-05" db="EMBL/GenBank/DDBJ databases">
        <title>Phylogenomic resolution of chytrid fungi.</title>
        <authorList>
            <person name="Stajich J.E."/>
            <person name="Amses K."/>
            <person name="Simmons R."/>
            <person name="Seto K."/>
            <person name="Myers J."/>
            <person name="Bonds A."/>
            <person name="Quandt C.A."/>
            <person name="Barry K."/>
            <person name="Liu P."/>
            <person name="Grigoriev I."/>
            <person name="Longcore J.E."/>
            <person name="James T.Y."/>
        </authorList>
    </citation>
    <scope>NUCLEOTIDE SEQUENCE</scope>
    <source>
        <strain evidence="22">JEL0476</strain>
    </source>
</reference>
<dbReference type="GO" id="GO:0003863">
    <property type="term" value="F:branched-chain 2-oxo acid dehydrogenase activity"/>
    <property type="evidence" value="ECO:0007669"/>
    <property type="project" value="UniProtKB-EC"/>
</dbReference>
<dbReference type="CDD" id="cd20823">
    <property type="entry name" value="C1_ScPKC1-like_rpt2"/>
    <property type="match status" value="1"/>
</dbReference>
<evidence type="ECO:0000256" key="2">
    <source>
        <dbReference type="ARBA" id="ARBA00012277"/>
    </source>
</evidence>
<dbReference type="InterPro" id="IPR000961">
    <property type="entry name" value="AGC-kinase_C"/>
</dbReference>
<evidence type="ECO:0000259" key="19">
    <source>
        <dbReference type="PROSITE" id="PS50011"/>
    </source>
</evidence>
<evidence type="ECO:0000256" key="4">
    <source>
        <dbReference type="ARBA" id="ARBA00022553"/>
    </source>
</evidence>
<keyword evidence="23" id="KW-1185">Reference proteome</keyword>
<dbReference type="InterPro" id="IPR035892">
    <property type="entry name" value="C2_domain_sf"/>
</dbReference>
<dbReference type="InterPro" id="IPR009014">
    <property type="entry name" value="Transketo_C/PFOR_II"/>
</dbReference>
<keyword evidence="8" id="KW-0863">Zinc-finger</keyword>
<dbReference type="SUPFAM" id="SSF52922">
    <property type="entry name" value="TK C-terminal domain-like"/>
    <property type="match status" value="1"/>
</dbReference>
<feature type="compositionally biased region" description="Polar residues" evidence="18">
    <location>
        <begin position="534"/>
        <end position="549"/>
    </location>
</feature>
<evidence type="ECO:0000256" key="5">
    <source>
        <dbReference type="ARBA" id="ARBA00022679"/>
    </source>
</evidence>
<comment type="catalytic activity">
    <reaction evidence="13">
        <text>L-threonyl-[protein] + ATP = O-phospho-L-threonyl-[protein] + ADP + H(+)</text>
        <dbReference type="Rhea" id="RHEA:46608"/>
        <dbReference type="Rhea" id="RHEA-COMP:11060"/>
        <dbReference type="Rhea" id="RHEA-COMP:11605"/>
        <dbReference type="ChEBI" id="CHEBI:15378"/>
        <dbReference type="ChEBI" id="CHEBI:30013"/>
        <dbReference type="ChEBI" id="CHEBI:30616"/>
        <dbReference type="ChEBI" id="CHEBI:61977"/>
        <dbReference type="ChEBI" id="CHEBI:456216"/>
        <dbReference type="EC" id="2.7.11.13"/>
    </reaction>
</comment>
<dbReference type="EC" id="1.2.4.4" evidence="2"/>
<dbReference type="Proteomes" id="UP001211065">
    <property type="component" value="Unassembled WGS sequence"/>
</dbReference>
<dbReference type="SUPFAM" id="SSF57889">
    <property type="entry name" value="Cysteine-rich domain"/>
    <property type="match status" value="2"/>
</dbReference>
<dbReference type="FunFam" id="3.40.50.970:FF:000001">
    <property type="entry name" value="Pyruvate dehydrogenase E1 beta subunit"/>
    <property type="match status" value="1"/>
</dbReference>
<dbReference type="InterPro" id="IPR008271">
    <property type="entry name" value="Ser/Thr_kinase_AS"/>
</dbReference>
<dbReference type="CDD" id="cd07036">
    <property type="entry name" value="TPP_PYR_E1-PDHc-beta_like"/>
    <property type="match status" value="1"/>
</dbReference>
<keyword evidence="12" id="KW-0560">Oxidoreductase</keyword>
<evidence type="ECO:0000256" key="6">
    <source>
        <dbReference type="ARBA" id="ARBA00022723"/>
    </source>
</evidence>
<dbReference type="PROSITE" id="PS50081">
    <property type="entry name" value="ZF_DAG_PE_2"/>
    <property type="match status" value="2"/>
</dbReference>
<dbReference type="InterPro" id="IPR017441">
    <property type="entry name" value="Protein_kinase_ATP_BS"/>
</dbReference>
<dbReference type="SMART" id="SM00861">
    <property type="entry name" value="Transket_pyr"/>
    <property type="match status" value="1"/>
</dbReference>
<feature type="coiled-coil region" evidence="17">
    <location>
        <begin position="417"/>
        <end position="444"/>
    </location>
</feature>
<dbReference type="PROSITE" id="PS00479">
    <property type="entry name" value="ZF_DAG_PE_1"/>
    <property type="match status" value="1"/>
</dbReference>
<dbReference type="Gene3D" id="1.10.510.10">
    <property type="entry name" value="Transferase(Phosphotransferase) domain 1"/>
    <property type="match status" value="1"/>
</dbReference>
<name>A0AAD5XYV8_9FUNG</name>
<dbReference type="InterPro" id="IPR017892">
    <property type="entry name" value="Pkinase_C"/>
</dbReference>
<evidence type="ECO:0000256" key="1">
    <source>
        <dbReference type="ARBA" id="ARBA00001964"/>
    </source>
</evidence>
<dbReference type="SMART" id="SM00133">
    <property type="entry name" value="S_TK_X"/>
    <property type="match status" value="1"/>
</dbReference>
<feature type="domain" description="Phorbol-ester/DAG-type" evidence="20">
    <location>
        <begin position="865"/>
        <end position="913"/>
    </location>
</feature>
<evidence type="ECO:0000259" key="21">
    <source>
        <dbReference type="PROSITE" id="PS51285"/>
    </source>
</evidence>
<evidence type="ECO:0000256" key="3">
    <source>
        <dbReference type="ARBA" id="ARBA00022527"/>
    </source>
</evidence>
<dbReference type="InterPro" id="IPR033248">
    <property type="entry name" value="Transketolase_C"/>
</dbReference>